<sequence>MAEAIEKAVEMHQSGTDHAHELRGKDTQQPVDQIAVDIKPSQEQEKKEDHGGYMRIFTFAGTMEYVIFGVSILAAIASGAGIALQNLVFGKFVTVLTDFSSGKSSGADMRAHSSELAYASLHLLSTWRSQLICGRLYLVYIGIGRFVLSYTYNSLLTYNAYRIVRNIRLTYLRAALRQEVAFFDLGTGGSIAT</sequence>
<dbReference type="GO" id="GO:0090374">
    <property type="term" value="P:oligopeptide export from mitochondrion"/>
    <property type="evidence" value="ECO:0007669"/>
    <property type="project" value="TreeGrafter"/>
</dbReference>
<feature type="compositionally biased region" description="Basic and acidic residues" evidence="7">
    <location>
        <begin position="6"/>
        <end position="26"/>
    </location>
</feature>
<keyword evidence="5 8" id="KW-1133">Transmembrane helix</keyword>
<evidence type="ECO:0000256" key="6">
    <source>
        <dbReference type="ARBA" id="ARBA00023136"/>
    </source>
</evidence>
<dbReference type="PROSITE" id="PS50929">
    <property type="entry name" value="ABC_TM1F"/>
    <property type="match status" value="1"/>
</dbReference>
<evidence type="ECO:0000256" key="4">
    <source>
        <dbReference type="ARBA" id="ARBA00022737"/>
    </source>
</evidence>
<gene>
    <name evidence="10" type="ORF">QQS21_006365</name>
</gene>
<evidence type="ECO:0000313" key="10">
    <source>
        <dbReference type="EMBL" id="KAK2596217.1"/>
    </source>
</evidence>
<protein>
    <recommendedName>
        <fullName evidence="9">ABC transmembrane type-1 domain-containing protein</fullName>
    </recommendedName>
</protein>
<dbReference type="GO" id="GO:0015421">
    <property type="term" value="F:ABC-type oligopeptide transporter activity"/>
    <property type="evidence" value="ECO:0007669"/>
    <property type="project" value="TreeGrafter"/>
</dbReference>
<evidence type="ECO:0000256" key="8">
    <source>
        <dbReference type="SAM" id="Phobius"/>
    </source>
</evidence>
<dbReference type="AlphaFoldDB" id="A0AAJ0FY26"/>
<evidence type="ECO:0000256" key="3">
    <source>
        <dbReference type="ARBA" id="ARBA00022692"/>
    </source>
</evidence>
<feature type="domain" description="ABC transmembrane type-1" evidence="9">
    <location>
        <begin position="70"/>
        <end position="193"/>
    </location>
</feature>
<evidence type="ECO:0000313" key="11">
    <source>
        <dbReference type="Proteomes" id="UP001251528"/>
    </source>
</evidence>
<feature type="region of interest" description="Disordered" evidence="7">
    <location>
        <begin position="6"/>
        <end position="30"/>
    </location>
</feature>
<dbReference type="InterPro" id="IPR011527">
    <property type="entry name" value="ABC1_TM_dom"/>
</dbReference>
<dbReference type="Gene3D" id="1.20.1560.10">
    <property type="entry name" value="ABC transporter type 1, transmembrane domain"/>
    <property type="match status" value="1"/>
</dbReference>
<dbReference type="GO" id="GO:0005743">
    <property type="term" value="C:mitochondrial inner membrane"/>
    <property type="evidence" value="ECO:0007669"/>
    <property type="project" value="TreeGrafter"/>
</dbReference>
<dbReference type="EMBL" id="JASWJB010000117">
    <property type="protein sequence ID" value="KAK2596217.1"/>
    <property type="molecule type" value="Genomic_DNA"/>
</dbReference>
<evidence type="ECO:0000256" key="2">
    <source>
        <dbReference type="ARBA" id="ARBA00022448"/>
    </source>
</evidence>
<reference evidence="10" key="1">
    <citation type="submission" date="2023-06" db="EMBL/GenBank/DDBJ databases">
        <title>Conoideocrella luteorostrata (Hypocreales: Clavicipitaceae), a potential biocontrol fungus for elongate hemlock scale in United States Christmas tree production areas.</title>
        <authorList>
            <person name="Barrett H."/>
            <person name="Lovett B."/>
            <person name="Macias A.M."/>
            <person name="Stajich J.E."/>
            <person name="Kasson M.T."/>
        </authorList>
    </citation>
    <scope>NUCLEOTIDE SEQUENCE</scope>
    <source>
        <strain evidence="10">ARSEF 14590</strain>
    </source>
</reference>
<keyword evidence="6 8" id="KW-0472">Membrane</keyword>
<keyword evidence="4" id="KW-0677">Repeat</keyword>
<keyword evidence="2" id="KW-0813">Transport</keyword>
<evidence type="ECO:0000256" key="5">
    <source>
        <dbReference type="ARBA" id="ARBA00022989"/>
    </source>
</evidence>
<dbReference type="PANTHER" id="PTHR43394">
    <property type="entry name" value="ATP-DEPENDENT PERMEASE MDL1, MITOCHONDRIAL"/>
    <property type="match status" value="1"/>
</dbReference>
<keyword evidence="3 8" id="KW-0812">Transmembrane</keyword>
<dbReference type="Proteomes" id="UP001251528">
    <property type="component" value="Unassembled WGS sequence"/>
</dbReference>
<dbReference type="InterPro" id="IPR039421">
    <property type="entry name" value="Type_1_exporter"/>
</dbReference>
<accession>A0AAJ0FY26</accession>
<feature type="transmembrane region" description="Helical" evidence="8">
    <location>
        <begin position="65"/>
        <end position="84"/>
    </location>
</feature>
<evidence type="ECO:0000256" key="7">
    <source>
        <dbReference type="SAM" id="MobiDB-lite"/>
    </source>
</evidence>
<comment type="subcellular location">
    <subcellularLocation>
        <location evidence="1">Membrane</location>
        <topology evidence="1">Multi-pass membrane protein</topology>
    </subcellularLocation>
</comment>
<evidence type="ECO:0000259" key="9">
    <source>
        <dbReference type="PROSITE" id="PS50929"/>
    </source>
</evidence>
<dbReference type="SUPFAM" id="SSF90123">
    <property type="entry name" value="ABC transporter transmembrane region"/>
    <property type="match status" value="1"/>
</dbReference>
<dbReference type="Pfam" id="PF00664">
    <property type="entry name" value="ABC_membrane"/>
    <property type="match status" value="1"/>
</dbReference>
<dbReference type="PANTHER" id="PTHR43394:SF11">
    <property type="entry name" value="ATP-BINDING CASSETTE TRANSPORTER"/>
    <property type="match status" value="1"/>
</dbReference>
<keyword evidence="11" id="KW-1185">Reference proteome</keyword>
<dbReference type="InterPro" id="IPR036640">
    <property type="entry name" value="ABC1_TM_sf"/>
</dbReference>
<name>A0AAJ0FY26_9HYPO</name>
<dbReference type="GO" id="GO:0005524">
    <property type="term" value="F:ATP binding"/>
    <property type="evidence" value="ECO:0007669"/>
    <property type="project" value="InterPro"/>
</dbReference>
<proteinExistence type="predicted"/>
<feature type="transmembrane region" description="Helical" evidence="8">
    <location>
        <begin position="137"/>
        <end position="158"/>
    </location>
</feature>
<comment type="caution">
    <text evidence="10">The sequence shown here is derived from an EMBL/GenBank/DDBJ whole genome shotgun (WGS) entry which is preliminary data.</text>
</comment>
<organism evidence="10 11">
    <name type="scientific">Conoideocrella luteorostrata</name>
    <dbReference type="NCBI Taxonomy" id="1105319"/>
    <lineage>
        <taxon>Eukaryota</taxon>
        <taxon>Fungi</taxon>
        <taxon>Dikarya</taxon>
        <taxon>Ascomycota</taxon>
        <taxon>Pezizomycotina</taxon>
        <taxon>Sordariomycetes</taxon>
        <taxon>Hypocreomycetidae</taxon>
        <taxon>Hypocreales</taxon>
        <taxon>Clavicipitaceae</taxon>
        <taxon>Conoideocrella</taxon>
    </lineage>
</organism>
<evidence type="ECO:0000256" key="1">
    <source>
        <dbReference type="ARBA" id="ARBA00004141"/>
    </source>
</evidence>